<dbReference type="CDD" id="cd06225">
    <property type="entry name" value="HAMP"/>
    <property type="match status" value="1"/>
</dbReference>
<comment type="subcellular location">
    <subcellularLocation>
        <location evidence="2">Membrane</location>
    </subcellularLocation>
</comment>
<dbReference type="Pfam" id="PF02518">
    <property type="entry name" value="HATPase_c"/>
    <property type="match status" value="1"/>
</dbReference>
<feature type="domain" description="Histidine kinase" evidence="9">
    <location>
        <begin position="388"/>
        <end position="498"/>
    </location>
</feature>
<dbReference type="HOGENOM" id="CLU_020473_5_1_9"/>
<evidence type="ECO:0000259" key="9">
    <source>
        <dbReference type="PROSITE" id="PS50109"/>
    </source>
</evidence>
<keyword evidence="8" id="KW-1133">Transmembrane helix</keyword>
<feature type="transmembrane region" description="Helical" evidence="8">
    <location>
        <begin position="183"/>
        <end position="208"/>
    </location>
</feature>
<keyword evidence="8" id="KW-0472">Membrane</keyword>
<keyword evidence="8" id="KW-0812">Transmembrane</keyword>
<dbReference type="KEGG" id="dai:Desaci_1027"/>
<sequence length="517" mass="59305">MIDLRKYFHLTGLRRQLVLFALAVVIILASSSIYSYYNAGLINRQANNIFQDYEYVNNLNAAIINVEGDLEDYLATQSSYSLMNYYSANNKLQALMEQRKFNVGTDERSLQLEDVHNMTEAFLKEADTAVYARRGNMITVGLNHLAQSKQIGDYIHKVMNNLVDNTLKDETQKYQKMKKNTQVSMLFGTGFILFALGLSIILILVFTYRITRPVVELAEAAQRIAHEDFDVKLKEDTPNNEIGILTKTFNQMVVSLRNYITNMQQKAETENRLKETEMHNLRMKSLLRDAEYKALQAQINPHFFFNTLNHAAQLAMLEEAEETYSFIHQASALFRYSLKGGENPVTLKDEVENVSTYANIIKARFKDRIKFEFEIDEGVLNQPVPVLIMQPLVENAFIHGMEHITYQGLLKVRVYQEEGLTKVEVIDNGEGISEKRLEDLRKGAPEREDGLNQTGIGLHNVRQRLEIFYGENQGVQLLEIESRIGWGTVVRLNLPQDRGSRSEGMEYISDLGRERDA</sequence>
<dbReference type="AlphaFoldDB" id="I4D2P4"/>
<feature type="domain" description="HAMP" evidence="10">
    <location>
        <begin position="208"/>
        <end position="261"/>
    </location>
</feature>
<proteinExistence type="predicted"/>
<evidence type="ECO:0000256" key="2">
    <source>
        <dbReference type="ARBA" id="ARBA00004370"/>
    </source>
</evidence>
<reference evidence="11 12" key="1">
    <citation type="journal article" date="2012" name="J. Bacteriol.">
        <title>Complete genome sequences of Desulfosporosinus orientis DSM765T, Desulfosporosinus youngiae DSM17734T, Desulfosporosinus meridiei DSM13257T, and Desulfosporosinus acidiphilus DSM22704T.</title>
        <authorList>
            <person name="Pester M."/>
            <person name="Brambilla E."/>
            <person name="Alazard D."/>
            <person name="Rattei T."/>
            <person name="Weinmaier T."/>
            <person name="Han J."/>
            <person name="Lucas S."/>
            <person name="Lapidus A."/>
            <person name="Cheng J.F."/>
            <person name="Goodwin L."/>
            <person name="Pitluck S."/>
            <person name="Peters L."/>
            <person name="Ovchinnikova G."/>
            <person name="Teshima H."/>
            <person name="Detter J.C."/>
            <person name="Han C.S."/>
            <person name="Tapia R."/>
            <person name="Land M.L."/>
            <person name="Hauser L."/>
            <person name="Kyrpides N.C."/>
            <person name="Ivanova N.N."/>
            <person name="Pagani I."/>
            <person name="Huntmann M."/>
            <person name="Wei C.L."/>
            <person name="Davenport K.W."/>
            <person name="Daligault H."/>
            <person name="Chain P.S."/>
            <person name="Chen A."/>
            <person name="Mavromatis K."/>
            <person name="Markowitz V."/>
            <person name="Szeto E."/>
            <person name="Mikhailova N."/>
            <person name="Pati A."/>
            <person name="Wagner M."/>
            <person name="Woyke T."/>
            <person name="Ollivier B."/>
            <person name="Klenk H.P."/>
            <person name="Spring S."/>
            <person name="Loy A."/>
        </authorList>
    </citation>
    <scope>NUCLEOTIDE SEQUENCE [LARGE SCALE GENOMIC DNA]</scope>
    <source>
        <strain evidence="12">DSM 22704 / JCM 16185 / SJ4</strain>
    </source>
</reference>
<evidence type="ECO:0000256" key="8">
    <source>
        <dbReference type="SAM" id="Phobius"/>
    </source>
</evidence>
<dbReference type="InterPro" id="IPR005467">
    <property type="entry name" value="His_kinase_dom"/>
</dbReference>
<dbReference type="STRING" id="646529.Desaci_1027"/>
<dbReference type="Pfam" id="PF00672">
    <property type="entry name" value="HAMP"/>
    <property type="match status" value="1"/>
</dbReference>
<organism evidence="11 12">
    <name type="scientific">Desulfosporosinus acidiphilus (strain DSM 22704 / JCM 16185 / SJ4)</name>
    <dbReference type="NCBI Taxonomy" id="646529"/>
    <lineage>
        <taxon>Bacteria</taxon>
        <taxon>Bacillati</taxon>
        <taxon>Bacillota</taxon>
        <taxon>Clostridia</taxon>
        <taxon>Eubacteriales</taxon>
        <taxon>Desulfitobacteriaceae</taxon>
        <taxon>Desulfosporosinus</taxon>
    </lineage>
</organism>
<evidence type="ECO:0000256" key="6">
    <source>
        <dbReference type="ARBA" id="ARBA00022777"/>
    </source>
</evidence>
<dbReference type="Gene3D" id="3.30.565.10">
    <property type="entry name" value="Histidine kinase-like ATPase, C-terminal domain"/>
    <property type="match status" value="1"/>
</dbReference>
<dbReference type="Pfam" id="PF06580">
    <property type="entry name" value="His_kinase"/>
    <property type="match status" value="1"/>
</dbReference>
<protein>
    <recommendedName>
        <fullName evidence="3">histidine kinase</fullName>
        <ecNumber evidence="3">2.7.13.3</ecNumber>
    </recommendedName>
</protein>
<evidence type="ECO:0000259" key="10">
    <source>
        <dbReference type="PROSITE" id="PS50885"/>
    </source>
</evidence>
<dbReference type="InterPro" id="IPR003594">
    <property type="entry name" value="HATPase_dom"/>
</dbReference>
<evidence type="ECO:0000313" key="12">
    <source>
        <dbReference type="Proteomes" id="UP000002892"/>
    </source>
</evidence>
<dbReference type="PRINTS" id="PR00344">
    <property type="entry name" value="BCTRLSENSOR"/>
</dbReference>
<dbReference type="Gene3D" id="6.10.340.10">
    <property type="match status" value="1"/>
</dbReference>
<dbReference type="Proteomes" id="UP000002892">
    <property type="component" value="Chromosome"/>
</dbReference>
<evidence type="ECO:0000256" key="4">
    <source>
        <dbReference type="ARBA" id="ARBA00022553"/>
    </source>
</evidence>
<dbReference type="eggNOG" id="COG2972">
    <property type="taxonomic scope" value="Bacteria"/>
</dbReference>
<evidence type="ECO:0000256" key="3">
    <source>
        <dbReference type="ARBA" id="ARBA00012438"/>
    </source>
</evidence>
<keyword evidence="12" id="KW-1185">Reference proteome</keyword>
<feature type="transmembrane region" description="Helical" evidence="8">
    <location>
        <begin position="17"/>
        <end position="37"/>
    </location>
</feature>
<dbReference type="PANTHER" id="PTHR34220">
    <property type="entry name" value="SENSOR HISTIDINE KINASE YPDA"/>
    <property type="match status" value="1"/>
</dbReference>
<dbReference type="PROSITE" id="PS50885">
    <property type="entry name" value="HAMP"/>
    <property type="match status" value="1"/>
</dbReference>
<accession>I4D2P4</accession>
<dbReference type="SMART" id="SM00387">
    <property type="entry name" value="HATPase_c"/>
    <property type="match status" value="1"/>
</dbReference>
<keyword evidence="4" id="KW-0597">Phosphoprotein</keyword>
<keyword evidence="6" id="KW-0418">Kinase</keyword>
<dbReference type="InterPro" id="IPR050640">
    <property type="entry name" value="Bact_2-comp_sensor_kinase"/>
</dbReference>
<dbReference type="GO" id="GO:0000155">
    <property type="term" value="F:phosphorelay sensor kinase activity"/>
    <property type="evidence" value="ECO:0007669"/>
    <property type="project" value="InterPro"/>
</dbReference>
<dbReference type="SMART" id="SM00304">
    <property type="entry name" value="HAMP"/>
    <property type="match status" value="1"/>
</dbReference>
<dbReference type="SUPFAM" id="SSF55874">
    <property type="entry name" value="ATPase domain of HSP90 chaperone/DNA topoisomerase II/histidine kinase"/>
    <property type="match status" value="1"/>
</dbReference>
<dbReference type="RefSeq" id="WP_014826076.1">
    <property type="nucleotide sequence ID" value="NC_018068.1"/>
</dbReference>
<dbReference type="SUPFAM" id="SSF158472">
    <property type="entry name" value="HAMP domain-like"/>
    <property type="match status" value="1"/>
</dbReference>
<evidence type="ECO:0000313" key="11">
    <source>
        <dbReference type="EMBL" id="AFM40068.1"/>
    </source>
</evidence>
<evidence type="ECO:0000256" key="1">
    <source>
        <dbReference type="ARBA" id="ARBA00000085"/>
    </source>
</evidence>
<dbReference type="PANTHER" id="PTHR34220:SF7">
    <property type="entry name" value="SENSOR HISTIDINE KINASE YPDA"/>
    <property type="match status" value="1"/>
</dbReference>
<dbReference type="InterPro" id="IPR036890">
    <property type="entry name" value="HATPase_C_sf"/>
</dbReference>
<comment type="catalytic activity">
    <reaction evidence="1">
        <text>ATP + protein L-histidine = ADP + protein N-phospho-L-histidine.</text>
        <dbReference type="EC" id="2.7.13.3"/>
    </reaction>
</comment>
<keyword evidence="5" id="KW-0808">Transferase</keyword>
<dbReference type="EC" id="2.7.13.3" evidence="3"/>
<dbReference type="GO" id="GO:0016020">
    <property type="term" value="C:membrane"/>
    <property type="evidence" value="ECO:0007669"/>
    <property type="project" value="UniProtKB-SubCell"/>
</dbReference>
<evidence type="ECO:0000256" key="5">
    <source>
        <dbReference type="ARBA" id="ARBA00022679"/>
    </source>
</evidence>
<dbReference type="InterPro" id="IPR003660">
    <property type="entry name" value="HAMP_dom"/>
</dbReference>
<gene>
    <name evidence="11" type="ordered locus">Desaci_1027</name>
</gene>
<evidence type="ECO:0000256" key="7">
    <source>
        <dbReference type="ARBA" id="ARBA00023012"/>
    </source>
</evidence>
<dbReference type="InterPro" id="IPR004358">
    <property type="entry name" value="Sig_transdc_His_kin-like_C"/>
</dbReference>
<dbReference type="EMBL" id="CP003639">
    <property type="protein sequence ID" value="AFM40068.1"/>
    <property type="molecule type" value="Genomic_DNA"/>
</dbReference>
<dbReference type="OrthoDB" id="9809348at2"/>
<keyword evidence="7" id="KW-0902">Two-component regulatory system</keyword>
<name>I4D2P4_DESAJ</name>
<dbReference type="InterPro" id="IPR010559">
    <property type="entry name" value="Sig_transdc_His_kin_internal"/>
</dbReference>
<dbReference type="PROSITE" id="PS50109">
    <property type="entry name" value="HIS_KIN"/>
    <property type="match status" value="1"/>
</dbReference>